<dbReference type="InterPro" id="IPR051495">
    <property type="entry name" value="Epithelial_Barrier/Signaling"/>
</dbReference>
<dbReference type="GO" id="GO:0030246">
    <property type="term" value="F:carbohydrate binding"/>
    <property type="evidence" value="ECO:0007669"/>
    <property type="project" value="InterPro"/>
</dbReference>
<accession>A0AAD0RKJ8</accession>
<dbReference type="Gene3D" id="2.60.40.3010">
    <property type="match status" value="1"/>
</dbReference>
<feature type="domain" description="VWFD" evidence="3">
    <location>
        <begin position="743"/>
        <end position="931"/>
    </location>
</feature>
<evidence type="ECO:0000313" key="4">
    <source>
        <dbReference type="EMBL" id="AXR04036.1"/>
    </source>
</evidence>
<dbReference type="Proteomes" id="UP000258102">
    <property type="component" value="Chromosome 2"/>
</dbReference>
<feature type="chain" id="PRO_5042210545" description="VWFD domain-containing protein" evidence="2">
    <location>
        <begin position="25"/>
        <end position="1368"/>
    </location>
</feature>
<evidence type="ECO:0000313" key="5">
    <source>
        <dbReference type="Proteomes" id="UP000258102"/>
    </source>
</evidence>
<dbReference type="PROSITE" id="PS51233">
    <property type="entry name" value="VWFD"/>
    <property type="match status" value="1"/>
</dbReference>
<organism evidence="4 5">
    <name type="scientific">Pseudoalteromonas piscicida</name>
    <dbReference type="NCBI Taxonomy" id="43662"/>
    <lineage>
        <taxon>Bacteria</taxon>
        <taxon>Pseudomonadati</taxon>
        <taxon>Pseudomonadota</taxon>
        <taxon>Gammaproteobacteria</taxon>
        <taxon>Alteromonadales</taxon>
        <taxon>Pseudoalteromonadaceae</taxon>
        <taxon>Pseudoalteromonas</taxon>
    </lineage>
</organism>
<dbReference type="Pfam" id="PF13620">
    <property type="entry name" value="CarboxypepD_reg"/>
    <property type="match status" value="1"/>
</dbReference>
<reference evidence="4 5" key="1">
    <citation type="submission" date="2018-08" db="EMBL/GenBank/DDBJ databases">
        <title>Whole Genome Sequences of Two Pseudoalteromonas piscicida Strains, DE1-A and DE2-A, which Exhibit Strong Antibacterial Activity against Vibrio vulnificus.</title>
        <authorList>
            <person name="Richards G.P."/>
            <person name="Needleman D.S."/>
            <person name="Watson M.A."/>
            <person name="Polson S.W."/>
        </authorList>
    </citation>
    <scope>NUCLEOTIDE SEQUENCE [LARGE SCALE GENOMIC DNA]</scope>
    <source>
        <strain evidence="4 5">DE2-A</strain>
    </source>
</reference>
<dbReference type="PANTHER" id="PTHR13802">
    <property type="entry name" value="MUCIN 4-RELATED"/>
    <property type="match status" value="1"/>
</dbReference>
<dbReference type="Pfam" id="PF22352">
    <property type="entry name" value="K319L-like_PKD"/>
    <property type="match status" value="1"/>
</dbReference>
<evidence type="ECO:0000256" key="2">
    <source>
        <dbReference type="SAM" id="SignalP"/>
    </source>
</evidence>
<evidence type="ECO:0000256" key="1">
    <source>
        <dbReference type="SAM" id="MobiDB-lite"/>
    </source>
</evidence>
<keyword evidence="2" id="KW-0732">Signal</keyword>
<proteinExistence type="predicted"/>
<feature type="region of interest" description="Disordered" evidence="1">
    <location>
        <begin position="730"/>
        <end position="749"/>
    </location>
</feature>
<dbReference type="Pfam" id="PF00094">
    <property type="entry name" value="VWD"/>
    <property type="match status" value="1"/>
</dbReference>
<dbReference type="Gene3D" id="2.60.40.1120">
    <property type="entry name" value="Carboxypeptidase-like, regulatory domain"/>
    <property type="match status" value="1"/>
</dbReference>
<dbReference type="InterPro" id="IPR001846">
    <property type="entry name" value="VWF_type-D"/>
</dbReference>
<dbReference type="PROSITE" id="PS51257">
    <property type="entry name" value="PROKAR_LIPOPROTEIN"/>
    <property type="match status" value="1"/>
</dbReference>
<dbReference type="EMBL" id="CP031762">
    <property type="protein sequence ID" value="AXR04036.1"/>
    <property type="molecule type" value="Genomic_DNA"/>
</dbReference>
<protein>
    <recommendedName>
        <fullName evidence="3">VWFD domain-containing protein</fullName>
    </recommendedName>
</protein>
<dbReference type="KEGG" id="ppis:B1L02_22340"/>
<dbReference type="InterPro" id="IPR013784">
    <property type="entry name" value="Carb-bd-like_fold"/>
</dbReference>
<sequence length="1368" mass="148870">MVMDLHKYIPLRTTLITLLAGALAACGGDSDNNINKPTNSLPIAQAGEHQTVDEKVTVTLHGSGTDNDGVIQSYQWQQLSGPPVLLSDQSNAISSFVAPDVTENEELSFELTVIDDEGGSATDQVVVTVNNLNNITIQLQVPQSIAKGSWAQLKADISSAVEIDSIVWEESTDIELNIDNDKPDFASLKIPEDYTGDNLEFTVTVSDKSGYSTSASANVAVAEAMDFIDYTGDHDEQPLEDAEVIATLDPSSELKPATRAVDGYTTFIVDGQSGVEITPEMGRLTITTGALSDIQVGDIIVGVTADGDTGFMREVLDINGNILTTSHAPLHKAFPDADVKLDLVITNQAATLNQSVSTANNTVQSSVDVPILTFSRTLQQKLSPEVTSVVELKMNSSATIGIEFSIIRGEVTHFSTIARADYLTKTYLNADYEYQGSLSKSKVFNPIVNKNVKLFVGPIPLFLNVKLHPQLGAYLGVAGEAHLKMGISASGEYKTGFKYQNDKLSPVNSFVPVISQIGPEYQLSGETSAKVEAELQFMLSAYELSVALPFGNKIELDGPGAGLAMGPYAEYIATAELNNTQQTVECSLALSLGLGVDANLDYGFVGDILGLSNEEKNKNIPLYDFNRPIWSSEVCPFETQFNTLTGAISDVDGNPISGAHVSLTSVSTGLSQQLSSDTSGTFSSSSLAVGDYHVIASKSGFQPERIAVTVTEDTNQPVQLILLSGEPVDDNNPIDDNLGNPRKQARVTGDPNLRTFDGLNYGFNGVGEYILAKSNIDSFEIQGRYVAVPGNQHVSFNAAVAANVAGTRVTFYPNDEGLAMLIDGQLQTLNNGARELSNQASIFKQNNRHYEITWPDTSLLKVYRRGEFVETEVLLPNSRAGSVNGLLGYFDGNVDNDLTDANGKQIEDKGNFNQLYDIYGNSWRVTSESSLFDYFNDETPESFVDLNFPRTLLTQARLEAQIGSAEYQRVKELCQKYVSIKSRLEACIIDVALTGNESDLSAYRAISEPTSELILKVPPQITILSPTPGAILSSNILIEGKIETVQSSIAKLFISINGEAKRDISFALNSGSFALTQPAESFVQGENNIILYATDSMGSRANSIIGFTFDSNVAPAAGGDLIVFNDVNILDNERIYKADNTQFAKNLASFSGNSLRAQGSKIVLDRSHDSRCSWSCRPINYLYSTWEDLGFEVITYQSLEDWDLDDPQVKLIVLWTPLNSYSPDKVSRLKQFAAQGGRIVFVGEHELFYGLKGIEVENNFLISMGAFMRNIGKDVYRGDHYFDVNEDNQHQTVQNVETLVFNRVSLLSLGPNDYPLVKSADGLDVIAGVARIDINNQPNERQPYYFMLHQSNKPKNPPSPIVSDRSTN</sequence>
<evidence type="ECO:0000259" key="3">
    <source>
        <dbReference type="PROSITE" id="PS51233"/>
    </source>
</evidence>
<dbReference type="SMART" id="SM00216">
    <property type="entry name" value="VWD"/>
    <property type="match status" value="1"/>
</dbReference>
<gene>
    <name evidence="4" type="ORF">D0511_18915</name>
</gene>
<dbReference type="PANTHER" id="PTHR13802:SF52">
    <property type="entry name" value="MUCIN-4"/>
    <property type="match status" value="1"/>
</dbReference>
<name>A0AAD0RKJ8_PSEO7</name>
<dbReference type="SUPFAM" id="SSF49452">
    <property type="entry name" value="Starch-binding domain-like"/>
    <property type="match status" value="1"/>
</dbReference>
<feature type="signal peptide" evidence="2">
    <location>
        <begin position="1"/>
        <end position="24"/>
    </location>
</feature>